<dbReference type="PATRIC" id="fig|768706.3.peg.383"/>
<dbReference type="EMBL" id="CP003108">
    <property type="protein sequence ID" value="AET66124.1"/>
    <property type="molecule type" value="Genomic_DNA"/>
</dbReference>
<reference evidence="2 3" key="2">
    <citation type="journal article" date="2012" name="J. Bacteriol.">
        <title>Complete genome sequences of Desulfosporosinus orientis DSM765T, Desulfosporosinus youngiae DSM17734T, Desulfosporosinus meridiei DSM13257T, and Desulfosporosinus acidiphilus DSM22704T.</title>
        <authorList>
            <person name="Pester M."/>
            <person name="Brambilla E."/>
            <person name="Alazard D."/>
            <person name="Rattei T."/>
            <person name="Weinmaier T."/>
            <person name="Han J."/>
            <person name="Lucas S."/>
            <person name="Lapidus A."/>
            <person name="Cheng J.F."/>
            <person name="Goodwin L."/>
            <person name="Pitluck S."/>
            <person name="Peters L."/>
            <person name="Ovchinnikova G."/>
            <person name="Teshima H."/>
            <person name="Detter J.C."/>
            <person name="Han C.S."/>
            <person name="Tapia R."/>
            <person name="Land M.L."/>
            <person name="Hauser L."/>
            <person name="Kyrpides N.C."/>
            <person name="Ivanova N.N."/>
            <person name="Pagani I."/>
            <person name="Huntmann M."/>
            <person name="Wei C.L."/>
            <person name="Davenport K.W."/>
            <person name="Daligault H."/>
            <person name="Chain P.S."/>
            <person name="Chen A."/>
            <person name="Mavromatis K."/>
            <person name="Markowitz V."/>
            <person name="Szeto E."/>
            <person name="Mikhailova N."/>
            <person name="Pati A."/>
            <person name="Wagner M."/>
            <person name="Woyke T."/>
            <person name="Ollivier B."/>
            <person name="Klenk H.P."/>
            <person name="Spring S."/>
            <person name="Loy A."/>
        </authorList>
    </citation>
    <scope>NUCLEOTIDE SEQUENCE [LARGE SCALE GENOMIC DNA]</scope>
    <source>
        <strain evidence="3">ATCC 19365 / DSM 765 / NCIMB 8382 / VKM B-1628</strain>
    </source>
</reference>
<name>G7W7Q9_DESOD</name>
<dbReference type="Proteomes" id="UP000006346">
    <property type="component" value="Chromosome"/>
</dbReference>
<keyword evidence="1" id="KW-1133">Transmembrane helix</keyword>
<dbReference type="KEGG" id="dor:Desor_0420"/>
<keyword evidence="3" id="KW-1185">Reference proteome</keyword>
<gene>
    <name evidence="2" type="ordered locus">Desor_0420</name>
</gene>
<evidence type="ECO:0000256" key="1">
    <source>
        <dbReference type="SAM" id="Phobius"/>
    </source>
</evidence>
<keyword evidence="1" id="KW-0472">Membrane</keyword>
<dbReference type="STRING" id="768706.Desor_0420"/>
<dbReference type="AlphaFoldDB" id="G7W7Q9"/>
<sequence length="117" mass="12921">MSEINEIKAKSNEQTVNARSIVYYILGVLEVLLAFRLVFKLLGANPQSPFVSFIYSVSQAFLSPFTGIFRSAVTKGIEAQSILEPTTIIAMIVYAILAWGIVKLIEISRPKQTTKAP</sequence>
<feature type="transmembrane region" description="Helical" evidence="1">
    <location>
        <begin position="21"/>
        <end position="38"/>
    </location>
</feature>
<proteinExistence type="predicted"/>
<evidence type="ECO:0008006" key="4">
    <source>
        <dbReference type="Google" id="ProtNLM"/>
    </source>
</evidence>
<dbReference type="eggNOG" id="COG0762">
    <property type="taxonomic scope" value="Bacteria"/>
</dbReference>
<protein>
    <recommendedName>
        <fullName evidence="4">YGGT family protein</fullName>
    </recommendedName>
</protein>
<evidence type="ECO:0000313" key="2">
    <source>
        <dbReference type="EMBL" id="AET66124.1"/>
    </source>
</evidence>
<accession>G7W7Q9</accession>
<reference evidence="3" key="1">
    <citation type="submission" date="2011-11" db="EMBL/GenBank/DDBJ databases">
        <title>Complete sequence of Desulfosporosinus orientis DSM 765.</title>
        <authorList>
            <person name="Lucas S."/>
            <person name="Han J."/>
            <person name="Lapidus A."/>
            <person name="Cheng J.-F."/>
            <person name="Goodwin L."/>
            <person name="Pitluck S."/>
            <person name="Peters L."/>
            <person name="Ovchinnikova G."/>
            <person name="Teshima H."/>
            <person name="Detter J.C."/>
            <person name="Han C."/>
            <person name="Tapia R."/>
            <person name="Land M."/>
            <person name="Hauser L."/>
            <person name="Kyrpides N."/>
            <person name="Ivanova N."/>
            <person name="Pagani I."/>
            <person name="Pester M."/>
            <person name="Spring S."/>
            <person name="Ollivier B."/>
            <person name="Rattei T."/>
            <person name="Klenk H.-P."/>
            <person name="Wagner M."/>
            <person name="Loy A."/>
            <person name="Woyke T."/>
        </authorList>
    </citation>
    <scope>NUCLEOTIDE SEQUENCE [LARGE SCALE GENOMIC DNA]</scope>
    <source>
        <strain evidence="3">ATCC 19365 / DSM 765 / NCIMB 8382 / VKM B-1628</strain>
    </source>
</reference>
<evidence type="ECO:0000313" key="3">
    <source>
        <dbReference type="Proteomes" id="UP000006346"/>
    </source>
</evidence>
<keyword evidence="1" id="KW-0812">Transmembrane</keyword>
<feature type="transmembrane region" description="Helical" evidence="1">
    <location>
        <begin position="81"/>
        <end position="102"/>
    </location>
</feature>
<dbReference type="HOGENOM" id="CLU_145429_1_0_9"/>
<organism evidence="2 3">
    <name type="scientific">Desulfosporosinus orientis (strain ATCC 19365 / DSM 765 / NCIMB 8382 / VKM B-1628 / Singapore I)</name>
    <name type="common">Desulfotomaculum orientis</name>
    <dbReference type="NCBI Taxonomy" id="768706"/>
    <lineage>
        <taxon>Bacteria</taxon>
        <taxon>Bacillati</taxon>
        <taxon>Bacillota</taxon>
        <taxon>Clostridia</taxon>
        <taxon>Eubacteriales</taxon>
        <taxon>Desulfitobacteriaceae</taxon>
        <taxon>Desulfosporosinus</taxon>
    </lineage>
</organism>
<dbReference type="OrthoDB" id="2989901at2"/>
<dbReference type="RefSeq" id="WP_014182950.1">
    <property type="nucleotide sequence ID" value="NC_016584.1"/>
</dbReference>